<feature type="domain" description="Cadherin" evidence="10">
    <location>
        <begin position="1286"/>
        <end position="1387"/>
    </location>
</feature>
<feature type="domain" description="Cadherin" evidence="10">
    <location>
        <begin position="1401"/>
        <end position="1496"/>
    </location>
</feature>
<evidence type="ECO:0000256" key="2">
    <source>
        <dbReference type="ARBA" id="ARBA00004370"/>
    </source>
</evidence>
<keyword evidence="6" id="KW-0106">Calcium</keyword>
<feature type="domain" description="Cadherin" evidence="10">
    <location>
        <begin position="550"/>
        <end position="651"/>
    </location>
</feature>
<evidence type="ECO:0000313" key="12">
    <source>
        <dbReference type="Proteomes" id="UP000095552"/>
    </source>
</evidence>
<keyword evidence="5" id="KW-0677">Repeat</keyword>
<dbReference type="InterPro" id="IPR039808">
    <property type="entry name" value="Cadherin"/>
</dbReference>
<dbReference type="GO" id="GO:0045296">
    <property type="term" value="F:cadherin binding"/>
    <property type="evidence" value="ECO:0007669"/>
    <property type="project" value="TreeGrafter"/>
</dbReference>
<evidence type="ECO:0000259" key="10">
    <source>
        <dbReference type="PROSITE" id="PS50268"/>
    </source>
</evidence>
<dbReference type="InterPro" id="IPR053879">
    <property type="entry name" value="HYDIN_VesB_CFA65-like_Ig"/>
</dbReference>
<keyword evidence="7" id="KW-0969">Cilium</keyword>
<feature type="domain" description="Cadherin" evidence="10">
    <location>
        <begin position="761"/>
        <end position="865"/>
    </location>
</feature>
<dbReference type="Pfam" id="PF18962">
    <property type="entry name" value="Por_Secre_tail"/>
    <property type="match status" value="1"/>
</dbReference>
<dbReference type="Gene3D" id="2.60.40.60">
    <property type="entry name" value="Cadherins"/>
    <property type="match status" value="21"/>
</dbReference>
<name>A0A1E5SYA9_9BACT</name>
<feature type="domain" description="Cadherin" evidence="10">
    <location>
        <begin position="680"/>
        <end position="756"/>
    </location>
</feature>
<feature type="domain" description="Cadherin" evidence="10">
    <location>
        <begin position="336"/>
        <end position="439"/>
    </location>
</feature>
<keyword evidence="8" id="KW-0472">Membrane</keyword>
<reference evidence="11 12" key="1">
    <citation type="submission" date="2016-08" db="EMBL/GenBank/DDBJ databases">
        <title>Draft genome of Fabibacter sp. strain SK-8.</title>
        <authorList>
            <person name="Wong S.-K."/>
            <person name="Hamasaki K."/>
            <person name="Yoshizawa S."/>
        </authorList>
    </citation>
    <scope>NUCLEOTIDE SEQUENCE [LARGE SCALE GENOMIC DNA]</scope>
    <source>
        <strain evidence="11 12">SK-8</strain>
    </source>
</reference>
<dbReference type="GO" id="GO:0007156">
    <property type="term" value="P:homophilic cell adhesion via plasma membrane adhesion molecules"/>
    <property type="evidence" value="ECO:0007669"/>
    <property type="project" value="InterPro"/>
</dbReference>
<feature type="domain" description="Cadherin" evidence="10">
    <location>
        <begin position="3832"/>
        <end position="3924"/>
    </location>
</feature>
<dbReference type="PROSITE" id="PS50268">
    <property type="entry name" value="CADHERIN_2"/>
    <property type="match status" value="21"/>
</dbReference>
<dbReference type="GO" id="GO:0005509">
    <property type="term" value="F:calcium ion binding"/>
    <property type="evidence" value="ECO:0007669"/>
    <property type="project" value="InterPro"/>
</dbReference>
<dbReference type="InterPro" id="IPR006644">
    <property type="entry name" value="Cadg"/>
</dbReference>
<feature type="domain" description="Cadherin" evidence="10">
    <location>
        <begin position="228"/>
        <end position="331"/>
    </location>
</feature>
<dbReference type="InterPro" id="IPR020894">
    <property type="entry name" value="Cadherin_CS"/>
</dbReference>
<dbReference type="InterPro" id="IPR002126">
    <property type="entry name" value="Cadherin-like_dom"/>
</dbReference>
<dbReference type="InterPro" id="IPR015919">
    <property type="entry name" value="Cadherin-like_sf"/>
</dbReference>
<evidence type="ECO:0000256" key="3">
    <source>
        <dbReference type="ARBA" id="ARBA00004496"/>
    </source>
</evidence>
<protein>
    <recommendedName>
        <fullName evidence="10">Cadherin domain-containing protein</fullName>
    </recommendedName>
</protein>
<dbReference type="CDD" id="cd11304">
    <property type="entry name" value="Cadherin_repeat"/>
    <property type="match status" value="19"/>
</dbReference>
<evidence type="ECO:0000256" key="6">
    <source>
        <dbReference type="ARBA" id="ARBA00022837"/>
    </source>
</evidence>
<proteinExistence type="predicted"/>
<dbReference type="GO" id="GO:0016477">
    <property type="term" value="P:cell migration"/>
    <property type="evidence" value="ECO:0007669"/>
    <property type="project" value="TreeGrafter"/>
</dbReference>
<sequence length="4208" mass="444824">MFIGATQLNAQNLSITSAATASFDENATGTVYTVEATSDQFSIFFSLGSGKDESFFSIEEISGELTFNNPPDFENAQDGNGDNVYEVEIIASDFFNSDESITLSITVNDVAEGGSALSITSGTTANFAENATGTVYTAEATSDQFSIFFSLGSGKDESFFSIEEISGLLTFNNPPDFEIAQDGNGDNVYEVEIIAADFTNPDASITVSITVTDVAENDNDPIITSNGGGATAAINVAENTTAVTTVTATDADAGSSITYAKSGTDAALFSLDTNTGVLIFTSAPDFEIPADDGGDNTYVVTVTASDGTRTDAQTITVTVTDVAENNSDPVITSDGGGATAAINVAENTTAVTTVTATDADAGSSITYSKSGTDAAFFTIGSGTGILTFTSAPDFESPADDGGDNTYVVTVTTSDGTRTDAQTITVTVTDVAENNSDPVITSNGGGATAAINVAENITAVTTVTATDADAGSSITFSKSGTDAAFFSLDANTGVLTFTSAPDFETPADDGANNTYVVSVTASDGTRTDAQTITVTVTAENDNDPIITSDGGGATAAINVAENTTAVTTVTATDADAGSSITFSKSGTDEAFFSLDANTGVLTFTSAPDFETPADDGRDNTYVVTVTASDGLRADAQTITVTVTDVSEVNPLSITSSTTTTFAENATGTVYTAEATSDQFSIFFSLGSGKDENLFSIEEISGLLTFNSSPNFENPQDGNTDNVYEVEIIASDFTNTDVSITLSITVTDVAENDNDPIITSNGGGATAAINVAENSTAVTTVTSTDADAGSSITYTKSGTDAALFSLDANTGVLTFTSAPDFEIPADDGADNTYVVTVTASDGSRTDAQTITVTVTDVQEADVTAPVFTSEIGALYNEGDLGTAYTATATDAGTVTFTLGNAKDEALFGIDNGGITFRTVPDFENPQDADQNNTYLLDVIATDDANNSSTKAIIIMVENINDNDPVITSNGAGATASVDVAENTTAVATVTATDADNLAALAFTITGGADQTLFEISSGALTFKSAPDFENPGDVGTDNMYEVIVTVSDTERTDSQTLTVTVTDTNDNAPVITSNGGGEVAFISIAENGTAVTTVTATDVDTNTSLSFSKAGTDGALFSINASTGVLTFISAPDFENPTYNGADNTYEVVVTVSDGTNSDTQNIAVTVTDVNDNSPVITSNGGGATAAINVPENSTAVTTVTATDADPTANLSYSKSGTDEALFSIDANTGVLTFITAPDFENPTDDGANNGYLVTVTVSDGNNTDTQDITVTVTDANDISPVISSNGGGATAAISVAENSTAVTTVTATDVDRNTSLSFSKSGTDADLFTIDANTGVLTFTAAPDFEAPTDNGADNSYELNVIASDGINTGLQAVTVTVTGLDDTSPVITSGTTATAPENSSGTAIYTITATDVDTDDSQLQFTVLGADADKFEVFETNKVRIKSPLDFEKKESAAGSNTFSIFIVAEDGINSFVAQEVTISLTDVNEAPGFVPSPSFTIDVNDNEPFELNVVTEDPDAGDQVKVSYLNRPDWTRVTEGIEEGVGAFGSGADNVSAIDFNSKGEYVYFSNFIGLREIGNIFGGLRDDITTTSFTITKVGTTGSQTINGLEASMFDQNGQVVSQDDVSFDRIKWGASPLFLGNEYSHFYDDIYRDVVYTENDEVFIIDANTIRKLDFTTERMTLFAGASGKVFLKEAPSGDVTGSLLDARFDNLNSIVSDKAGNLYVSDRGNKKIKKIDVSSGQVTNFGAAGTFTDPTRMAIDANDNLFVLDGFTIKKITPNGTVSDFIGNGTESYAANNTSIGKVVDMHFDKDNSLWIMEDDTETEGLETRTGNNRIIRKIDVNGTSTVIIKNEIEDINQHIPQRGKFDETSLGRLAAITYNSNADRMVYSENSVQLISNAPVNNSHALNQIVISRPESISASPTIPVGTYTVTARAEDLGGLTKDQVYTVNVLDKTAPVINSAAKRSFRENTTGEVYAVTVEASNNPSETLTYAFAGGVDDFRFSISASTGKILLQSPKDFENPDDQGADRTYDLKVQAVDNAGNASAIKDIRLILTNKNENPEFTSDPDPEYLTVKDTETYSYPFTTTDIDGDKVTVTGTNLPDWLKIEKENNGEATRFARLPSIFGIHLRQDSKGNLWTMSRKWLSKISPNGDVDQIFTLGSNTRILVEGVTLTIRDIYAFAINSRDEVHLFALAFQGNTSVAALVILRLDQNNQWIHVAGALNTTTTEEKDGNPKETSITAGFGGLTGMVFDTQDQLYFTSRNSIRKIANNQVTTVAGQLNAPPGINPSTDGDAASAFVSPNALAVAQDGTVYFSEVFQEKVRKVSPQGVVSTLLTTDDGMRLPFGLFLFEEQQLYIAGRGSGFFAISETTSVNKYSLVDNSLTKVFSSASFSQNHDIESTNLNDAEFSNITELIVLSEDEFIILDSDVIRKINGKTNPDRVTGNAIGKAGTYDIRLQASDGLGGLAEQRYTLTVEDVTAPEINPGAFRFEENFIGEIPFQLTGSDNVTEAENLRFNTFSVGGDNQFFEVSTDGKISVKTAQNKEAPSDVNQDGIYELLVSVQDEADNWGFALITLELSNKNEAPAFTTEPSAESLIVKDNETFTYAYQTTDPEEDPVTVNGTLPAWLSLQKGSTGALEEIHSGINTMFQKGDFGFDGNYYSIPGFWGNRVFQTTSDGTSSPFATDGSGVYGWIDGDKSAAQFSILFDIRATPDRKALILSDYNRAFRKIDLVTNQVSTLFQWSDPQRPNYVNLTGNADDWVSNFRIKENGNLVFSIGPALTDIYETTPSGQVVNITQGVFSSGSGIFLPFNDGSYYAVDYPSGPDRSRSVVRWQNGVPSALAILPANFDLNDWIIDGTDVLIAGEDLTNERNIILRLTADGTLSTEHDWRLDYQGLNMGSLEDAKTESASPRRFMRDQNGTLVVSNYPASVQNTNSRILRIDGTNVPAGVNGSAVDQVGTHEVTLTAADVPFDLKTEQKFTITVVDATAPVFTSANTTAVPENSTDTFFSLKASDTNSKAVFTYSIVGGADAARFKVTTENGEGKLAAVAALNFEAPNDANQNGVYEITVSVSDGVNSTSQDLLITLANRNDAPEITSDPVTEVNDNETYNYPFTTADEDGDNVTVNGSDIPDWLQLNNEGGATVSSIAGGSETPGADGTGTDASMSVILDMVTQDNNDFYFNEFGARSIRKFNLQGEVTTLAGDESQPIGDQDGTGKNARFTQISHITFGPDGNLYVSDDNKIKKITLAGEVTTYAGRGSKLIDETQNLSDLKFSGLGALVFDSKGNLFAVEGGSLLVKIEPDGTVSKFAGDTEQGYQDGAGLNARFKSIWKLLIDSEDNIFLTDLGDYRVRKITNGGEVSTVAGSGVQGFEDGSSTTAQFTGPSGLALDSEGNLLISEGGGIFGGSKVGIRKIDKDANVTTSFIKDQNPGNVGLTDGGLSQATMSFFYDFVLVGSDIIFGDANRIRRISGDVSTAGLTGDPTGKVGTYNIKLTPNDGTVNGEVQEFTLTVKDATAPTIADIDALSFAENNTSTVVDVNATDTNPNAQITYSLGITKDEATFNINANTGVISFATAPDFESPADANGDNTYLLDVKASDGINESTVAVQVTVTNVNESPTDLTIATAFNENVVSGQGLSTMVSTDEDAADTFTYSLVSGNGDTDNTSFEVNGTTLSTKVDFDFESQVSYNIRLRTTDAGGLTFDKTFVLTINDLNEAPTDIALDNAAIDENNAVDDAIGNLSSKDEDASETHTYTLVSGEGDTDNASFDIADGGLVAKSIFNFESKTSYSVRVRTTDKGGLTFDKVFTITINDLNEAPTDIVLGLSAIDENNAINDPVTLFATTDADASDTHTYSLVAGEGDTDNASFETLNGGLLAKEVFDFETKSSYSVRIKTTDEAGLSFEKSVTITINNVEEAPTDITLDNASIAENNAADAAIGSFTTTDDDNGETFTYSLVAGDGDVDNDDFTITGAELTVNSVLDFETKSSYIIRVRSTDGAGLTFEKVFTISVTDVPEPIIRVVHTNPAEPAPLGLTFTFGMEVFNDGDGPLEISNIAYPDGFSGASSMSEIAAGNSAILTVSFIPQEVRTYSGDIVLTYNGGMENVAVSAQGAIITALENNRVDPAKVTIYPNPTDREFTIDLTEFDGRPVDLKIASPSGVQMIAIQQIRKSSYTIDVRSYAQGIYMIALSTAEQTIVKKLMIRR</sequence>
<dbReference type="InterPro" id="IPR026444">
    <property type="entry name" value="Secre_tail"/>
</dbReference>
<evidence type="ECO:0000313" key="11">
    <source>
        <dbReference type="EMBL" id="OEK04027.1"/>
    </source>
</evidence>
<feature type="domain" description="Cadherin" evidence="10">
    <location>
        <begin position="969"/>
        <end position="1069"/>
    </location>
</feature>
<dbReference type="SMART" id="SM00736">
    <property type="entry name" value="CADG"/>
    <property type="match status" value="2"/>
</dbReference>
<keyword evidence="4" id="KW-0963">Cytoplasm</keyword>
<feature type="domain" description="Cadherin" evidence="10">
    <location>
        <begin position="2995"/>
        <end position="3099"/>
    </location>
</feature>
<accession>A0A1E5SYA9</accession>
<dbReference type="GO" id="GO:0008013">
    <property type="term" value="F:beta-catenin binding"/>
    <property type="evidence" value="ECO:0007669"/>
    <property type="project" value="TreeGrafter"/>
</dbReference>
<feature type="domain" description="Cadherin" evidence="10">
    <location>
        <begin position="1959"/>
        <end position="2064"/>
    </location>
</feature>
<evidence type="ECO:0000256" key="7">
    <source>
        <dbReference type="ARBA" id="ARBA00023069"/>
    </source>
</evidence>
<evidence type="ECO:0000256" key="1">
    <source>
        <dbReference type="ARBA" id="ARBA00004138"/>
    </source>
</evidence>
<dbReference type="SUPFAM" id="SSF63829">
    <property type="entry name" value="Calcium-dependent phosphotriesterase"/>
    <property type="match status" value="3"/>
</dbReference>
<evidence type="ECO:0000256" key="5">
    <source>
        <dbReference type="ARBA" id="ARBA00022737"/>
    </source>
</evidence>
<feature type="domain" description="Cadherin" evidence="10">
    <location>
        <begin position="3724"/>
        <end position="3824"/>
    </location>
</feature>
<dbReference type="InterPro" id="IPR011042">
    <property type="entry name" value="6-blade_b-propeller_TolB-like"/>
</dbReference>
<evidence type="ECO:0000256" key="9">
    <source>
        <dbReference type="ARBA" id="ARBA00023273"/>
    </source>
</evidence>
<keyword evidence="9" id="KW-0966">Cell projection</keyword>
<organism evidence="11 12">
    <name type="scientific">Roseivirga misakiensis</name>
    <dbReference type="NCBI Taxonomy" id="1563681"/>
    <lineage>
        <taxon>Bacteria</taxon>
        <taxon>Pseudomonadati</taxon>
        <taxon>Bacteroidota</taxon>
        <taxon>Cytophagia</taxon>
        <taxon>Cytophagales</taxon>
        <taxon>Roseivirgaceae</taxon>
        <taxon>Roseivirga</taxon>
    </lineage>
</organism>
<evidence type="ECO:0000256" key="8">
    <source>
        <dbReference type="ARBA" id="ARBA00023136"/>
    </source>
</evidence>
<dbReference type="GO" id="GO:0016342">
    <property type="term" value="C:catenin complex"/>
    <property type="evidence" value="ECO:0007669"/>
    <property type="project" value="TreeGrafter"/>
</dbReference>
<dbReference type="PRINTS" id="PR00205">
    <property type="entry name" value="CADHERIN"/>
</dbReference>
<feature type="domain" description="Cadherin" evidence="10">
    <location>
        <begin position="457"/>
        <end position="545"/>
    </location>
</feature>
<comment type="caution">
    <text evidence="11">The sequence shown here is derived from an EMBL/GenBank/DDBJ whole genome shotgun (WGS) entry which is preliminary data.</text>
</comment>
<comment type="subcellular location">
    <subcellularLocation>
        <location evidence="1">Cell projection</location>
        <location evidence="1">Cilium</location>
    </subcellularLocation>
    <subcellularLocation>
        <location evidence="3">Cytoplasm</location>
    </subcellularLocation>
    <subcellularLocation>
        <location evidence="2">Membrane</location>
    </subcellularLocation>
</comment>
<dbReference type="STRING" id="1563681.BFP71_11055"/>
<dbReference type="Proteomes" id="UP000095552">
    <property type="component" value="Unassembled WGS sequence"/>
</dbReference>
<feature type="domain" description="Cadherin" evidence="10">
    <location>
        <begin position="1086"/>
        <end position="1175"/>
    </location>
</feature>
<dbReference type="PANTHER" id="PTHR24027">
    <property type="entry name" value="CADHERIN-23"/>
    <property type="match status" value="1"/>
</dbReference>
<dbReference type="PROSITE" id="PS00232">
    <property type="entry name" value="CADHERIN_1"/>
    <property type="match status" value="2"/>
</dbReference>
<feature type="domain" description="Cadherin" evidence="10">
    <location>
        <begin position="3924"/>
        <end position="4023"/>
    </location>
</feature>
<dbReference type="SUPFAM" id="SSF49313">
    <property type="entry name" value="Cadherin-like"/>
    <property type="match status" value="21"/>
</dbReference>
<feature type="domain" description="Cadherin" evidence="10">
    <location>
        <begin position="3537"/>
        <end position="3632"/>
    </location>
</feature>
<feature type="domain" description="Cadherin" evidence="10">
    <location>
        <begin position="99"/>
        <end position="223"/>
    </location>
</feature>
<keyword evidence="12" id="KW-1185">Reference proteome</keyword>
<dbReference type="EMBL" id="MDGQ01000005">
    <property type="protein sequence ID" value="OEK04027.1"/>
    <property type="molecule type" value="Genomic_DNA"/>
</dbReference>
<feature type="domain" description="Cadherin" evidence="10">
    <location>
        <begin position="3624"/>
        <end position="3724"/>
    </location>
</feature>
<dbReference type="Pfam" id="PF00028">
    <property type="entry name" value="Cadherin"/>
    <property type="match status" value="10"/>
</dbReference>
<dbReference type="NCBIfam" id="TIGR04183">
    <property type="entry name" value="Por_Secre_tail"/>
    <property type="match status" value="1"/>
</dbReference>
<gene>
    <name evidence="11" type="ORF">BFP71_11055</name>
</gene>
<feature type="domain" description="Cadherin" evidence="10">
    <location>
        <begin position="2508"/>
        <end position="2589"/>
    </location>
</feature>
<dbReference type="InterPro" id="IPR013783">
    <property type="entry name" value="Ig-like_fold"/>
</dbReference>
<feature type="domain" description="Cadherin" evidence="10">
    <location>
        <begin position="882"/>
        <end position="964"/>
    </location>
</feature>
<dbReference type="Pfam" id="PF22544">
    <property type="entry name" value="HYDIN_VesB_CFA65-like_Ig"/>
    <property type="match status" value="1"/>
</dbReference>
<feature type="domain" description="Cadherin" evidence="10">
    <location>
        <begin position="1180"/>
        <end position="1281"/>
    </location>
</feature>
<dbReference type="PANTHER" id="PTHR24027:SF438">
    <property type="entry name" value="CADHERIN 23"/>
    <property type="match status" value="1"/>
</dbReference>
<dbReference type="Gene3D" id="2.60.40.10">
    <property type="entry name" value="Immunoglobulins"/>
    <property type="match status" value="2"/>
</dbReference>
<dbReference type="SMART" id="SM00112">
    <property type="entry name" value="CA"/>
    <property type="match status" value="21"/>
</dbReference>
<evidence type="ECO:0000256" key="4">
    <source>
        <dbReference type="ARBA" id="ARBA00022490"/>
    </source>
</evidence>
<dbReference type="Gene3D" id="2.120.10.30">
    <property type="entry name" value="TolB, C-terminal domain"/>
    <property type="match status" value="6"/>
</dbReference>